<name>A0AAD7ZS37_DIPPU</name>
<proteinExistence type="predicted"/>
<comment type="caution">
    <text evidence="2">The sequence shown here is derived from an EMBL/GenBank/DDBJ whole genome shotgun (WGS) entry which is preliminary data.</text>
</comment>
<dbReference type="EMBL" id="JASPKZ010007259">
    <property type="protein sequence ID" value="KAJ9585577.1"/>
    <property type="molecule type" value="Genomic_DNA"/>
</dbReference>
<feature type="non-terminal residue" evidence="2">
    <location>
        <position position="1"/>
    </location>
</feature>
<gene>
    <name evidence="2" type="ORF">L9F63_002607</name>
</gene>
<reference evidence="2" key="2">
    <citation type="submission" date="2023-05" db="EMBL/GenBank/DDBJ databases">
        <authorList>
            <person name="Fouks B."/>
        </authorList>
    </citation>
    <scope>NUCLEOTIDE SEQUENCE</scope>
    <source>
        <strain evidence="2">Stay&amp;Tobe</strain>
        <tissue evidence="2">Testes</tissue>
    </source>
</reference>
<keyword evidence="1" id="KW-1133">Transmembrane helix</keyword>
<keyword evidence="3" id="KW-1185">Reference proteome</keyword>
<evidence type="ECO:0000313" key="2">
    <source>
        <dbReference type="EMBL" id="KAJ9585577.1"/>
    </source>
</evidence>
<sequence>FCHLVFHLIEAWRLFLPKIFIKIIIATPAVKVYVNTNMNVRLLGYLIIIYALFIMWRLCHHISLEIGKTLLVQKCITQDMILNMGSFDNKYILLFLWIPHRNSSANRIH</sequence>
<dbReference type="Proteomes" id="UP001233999">
    <property type="component" value="Unassembled WGS sequence"/>
</dbReference>
<protein>
    <submittedName>
        <fullName evidence="2">Uncharacterized protein</fullName>
    </submittedName>
</protein>
<dbReference type="AlphaFoldDB" id="A0AAD7ZS37"/>
<reference evidence="2" key="1">
    <citation type="journal article" date="2023" name="IScience">
        <title>Live-bearing cockroach genome reveals convergent evolutionary mechanisms linked to viviparity in insects and beyond.</title>
        <authorList>
            <person name="Fouks B."/>
            <person name="Harrison M.C."/>
            <person name="Mikhailova A.A."/>
            <person name="Marchal E."/>
            <person name="English S."/>
            <person name="Carruthers M."/>
            <person name="Jennings E.C."/>
            <person name="Chiamaka E.L."/>
            <person name="Frigard R.A."/>
            <person name="Pippel M."/>
            <person name="Attardo G.M."/>
            <person name="Benoit J.B."/>
            <person name="Bornberg-Bauer E."/>
            <person name="Tobe S.S."/>
        </authorList>
    </citation>
    <scope>NUCLEOTIDE SEQUENCE</scope>
    <source>
        <strain evidence="2">Stay&amp;Tobe</strain>
    </source>
</reference>
<evidence type="ECO:0000256" key="1">
    <source>
        <dbReference type="SAM" id="Phobius"/>
    </source>
</evidence>
<organism evidence="2 3">
    <name type="scientific">Diploptera punctata</name>
    <name type="common">Pacific beetle cockroach</name>
    <dbReference type="NCBI Taxonomy" id="6984"/>
    <lineage>
        <taxon>Eukaryota</taxon>
        <taxon>Metazoa</taxon>
        <taxon>Ecdysozoa</taxon>
        <taxon>Arthropoda</taxon>
        <taxon>Hexapoda</taxon>
        <taxon>Insecta</taxon>
        <taxon>Pterygota</taxon>
        <taxon>Neoptera</taxon>
        <taxon>Polyneoptera</taxon>
        <taxon>Dictyoptera</taxon>
        <taxon>Blattodea</taxon>
        <taxon>Blaberoidea</taxon>
        <taxon>Blaberidae</taxon>
        <taxon>Diplopterinae</taxon>
        <taxon>Diploptera</taxon>
    </lineage>
</organism>
<keyword evidence="1" id="KW-0472">Membrane</keyword>
<accession>A0AAD7ZS37</accession>
<feature type="transmembrane region" description="Helical" evidence="1">
    <location>
        <begin position="12"/>
        <end position="30"/>
    </location>
</feature>
<feature type="transmembrane region" description="Helical" evidence="1">
    <location>
        <begin position="42"/>
        <end position="59"/>
    </location>
</feature>
<evidence type="ECO:0000313" key="3">
    <source>
        <dbReference type="Proteomes" id="UP001233999"/>
    </source>
</evidence>
<keyword evidence="1" id="KW-0812">Transmembrane</keyword>
<feature type="non-terminal residue" evidence="2">
    <location>
        <position position="109"/>
    </location>
</feature>